<keyword evidence="4" id="KW-1185">Reference proteome</keyword>
<evidence type="ECO:0000256" key="1">
    <source>
        <dbReference type="SAM" id="MobiDB-lite"/>
    </source>
</evidence>
<dbReference type="Proteomes" id="UP000751190">
    <property type="component" value="Unassembled WGS sequence"/>
</dbReference>
<dbReference type="InterPro" id="IPR011993">
    <property type="entry name" value="PH-like_dom_sf"/>
</dbReference>
<evidence type="ECO:0000259" key="2">
    <source>
        <dbReference type="SMART" id="SM00233"/>
    </source>
</evidence>
<sequence length="331" mass="34318">MGSVSARPLSHDEPCAKVGYAFKESAHLRAYRKRWLVLTATHLYTFKPAAAAPTASIELLACRVCWQGGGAIVGGRCLPAFVLVLPGHHYTFACADRPTCVEWIAVIGELAGRLRAAPRAVGAGEARRGDAAGAARPLRAGSRTATTTPGARERASARARAPATALRPPNRVDDARAASAACARLRPDMRRLPQSPPDSDGDGCGGGARAAAAARCEPPAEEPRLLAPANATLAQLRGLNNGAHGGMLLAMVVAHNGGDVAACERDLIALADWDTLFADLEALGFCDATSNRAALIESHGDMHTAVRALVKGRAPPPGAPPADSHEASCAY</sequence>
<dbReference type="SUPFAM" id="SSF50729">
    <property type="entry name" value="PH domain-like"/>
    <property type="match status" value="1"/>
</dbReference>
<dbReference type="Gene3D" id="1.10.8.10">
    <property type="entry name" value="DNA helicase RuvA subunit, C-terminal domain"/>
    <property type="match status" value="1"/>
</dbReference>
<feature type="compositionally biased region" description="Low complexity" evidence="1">
    <location>
        <begin position="158"/>
        <end position="169"/>
    </location>
</feature>
<dbReference type="AlphaFoldDB" id="A0A8J5XLG4"/>
<accession>A0A8J5XLG4</accession>
<organism evidence="3 4">
    <name type="scientific">Diacronema lutheri</name>
    <name type="common">Unicellular marine alga</name>
    <name type="synonym">Monochrysis lutheri</name>
    <dbReference type="NCBI Taxonomy" id="2081491"/>
    <lineage>
        <taxon>Eukaryota</taxon>
        <taxon>Haptista</taxon>
        <taxon>Haptophyta</taxon>
        <taxon>Pavlovophyceae</taxon>
        <taxon>Pavlovales</taxon>
        <taxon>Pavlovaceae</taxon>
        <taxon>Diacronema</taxon>
    </lineage>
</organism>
<protein>
    <recommendedName>
        <fullName evidence="2">PH domain-containing protein</fullName>
    </recommendedName>
</protein>
<comment type="caution">
    <text evidence="3">The sequence shown here is derived from an EMBL/GenBank/DDBJ whole genome shotgun (WGS) entry which is preliminary data.</text>
</comment>
<dbReference type="SMART" id="SM00233">
    <property type="entry name" value="PH"/>
    <property type="match status" value="1"/>
</dbReference>
<dbReference type="Gene3D" id="2.30.29.30">
    <property type="entry name" value="Pleckstrin-homology domain (PH domain)/Phosphotyrosine-binding domain (PTB)"/>
    <property type="match status" value="1"/>
</dbReference>
<feature type="domain" description="PH" evidence="2">
    <location>
        <begin position="15"/>
        <end position="114"/>
    </location>
</feature>
<evidence type="ECO:0000313" key="4">
    <source>
        <dbReference type="Proteomes" id="UP000751190"/>
    </source>
</evidence>
<dbReference type="Pfam" id="PF00169">
    <property type="entry name" value="PH"/>
    <property type="match status" value="1"/>
</dbReference>
<evidence type="ECO:0000313" key="3">
    <source>
        <dbReference type="EMBL" id="KAG8463832.1"/>
    </source>
</evidence>
<feature type="region of interest" description="Disordered" evidence="1">
    <location>
        <begin position="121"/>
        <end position="219"/>
    </location>
</feature>
<dbReference type="SUPFAM" id="SSF46934">
    <property type="entry name" value="UBA-like"/>
    <property type="match status" value="1"/>
</dbReference>
<reference evidence="3" key="1">
    <citation type="submission" date="2021-05" db="EMBL/GenBank/DDBJ databases">
        <title>The genome of the haptophyte Pavlova lutheri (Diacronema luteri, Pavlovales) - a model for lipid biosynthesis in eukaryotic algae.</title>
        <authorList>
            <person name="Hulatt C.J."/>
            <person name="Posewitz M.C."/>
        </authorList>
    </citation>
    <scope>NUCLEOTIDE SEQUENCE</scope>
    <source>
        <strain evidence="3">NIVA-4/92</strain>
    </source>
</reference>
<dbReference type="InterPro" id="IPR001849">
    <property type="entry name" value="PH_domain"/>
</dbReference>
<gene>
    <name evidence="3" type="ORF">KFE25_004105</name>
</gene>
<name>A0A8J5XLG4_DIALT</name>
<proteinExistence type="predicted"/>
<dbReference type="EMBL" id="JAGTXO010000015">
    <property type="protein sequence ID" value="KAG8463832.1"/>
    <property type="molecule type" value="Genomic_DNA"/>
</dbReference>
<feature type="compositionally biased region" description="Low complexity" evidence="1">
    <location>
        <begin position="131"/>
        <end position="143"/>
    </location>
</feature>
<dbReference type="InterPro" id="IPR009060">
    <property type="entry name" value="UBA-like_sf"/>
</dbReference>